<dbReference type="AlphaFoldDB" id="A0A0D3JLQ2"/>
<dbReference type="PaxDb" id="2903-EOD24437"/>
<dbReference type="RefSeq" id="XP_005776866.1">
    <property type="nucleotide sequence ID" value="XM_005776809.1"/>
</dbReference>
<reference evidence="3" key="2">
    <citation type="submission" date="2024-10" db="UniProtKB">
        <authorList>
            <consortium name="EnsemblProtists"/>
        </authorList>
    </citation>
    <scope>IDENTIFICATION</scope>
</reference>
<evidence type="ECO:0000313" key="3">
    <source>
        <dbReference type="EnsemblProtists" id="EOD24437"/>
    </source>
</evidence>
<organism evidence="3 4">
    <name type="scientific">Emiliania huxleyi (strain CCMP1516)</name>
    <dbReference type="NCBI Taxonomy" id="280463"/>
    <lineage>
        <taxon>Eukaryota</taxon>
        <taxon>Haptista</taxon>
        <taxon>Haptophyta</taxon>
        <taxon>Prymnesiophyceae</taxon>
        <taxon>Isochrysidales</taxon>
        <taxon>Noelaerhabdaceae</taxon>
        <taxon>Emiliania</taxon>
    </lineage>
</organism>
<evidence type="ECO:0000313" key="4">
    <source>
        <dbReference type="Proteomes" id="UP000013827"/>
    </source>
</evidence>
<sequence>MLAVVSTPAPPAPLLMAAEGELRVRLVAAEGEARAAKAALRESEARWRREVGGSQQERMRLRAEVGSLLQRLNTKSTAREGEGPPSPKRARTGVTPVGSGGGAAQGAGLLSQTAVYAMYHDAEALVREERARADAAEAQLSRLADRVQAALPVYQERSSRLDSVLEANAALSQRAAEAARQVEATKREAARLRASISAALEEREAAGGATPPTIPQLDEVRALLRAGASGLLEEERRRLGAGNNTDALEAKLKENEAATEKLRKAAAFWKGKLRR</sequence>
<accession>A0A0D3JLQ2</accession>
<evidence type="ECO:0000256" key="1">
    <source>
        <dbReference type="SAM" id="Coils"/>
    </source>
</evidence>
<evidence type="ECO:0008006" key="5">
    <source>
        <dbReference type="Google" id="ProtNLM"/>
    </source>
</evidence>
<dbReference type="KEGG" id="ehx:EMIHUDRAFT_238475"/>
<dbReference type="GeneID" id="17269983"/>
<dbReference type="Proteomes" id="UP000013827">
    <property type="component" value="Unassembled WGS sequence"/>
</dbReference>
<proteinExistence type="predicted"/>
<feature type="coiled-coil region" evidence="1">
    <location>
        <begin position="119"/>
        <end position="202"/>
    </location>
</feature>
<reference evidence="4" key="1">
    <citation type="journal article" date="2013" name="Nature">
        <title>Pan genome of the phytoplankton Emiliania underpins its global distribution.</title>
        <authorList>
            <person name="Read B.A."/>
            <person name="Kegel J."/>
            <person name="Klute M.J."/>
            <person name="Kuo A."/>
            <person name="Lefebvre S.C."/>
            <person name="Maumus F."/>
            <person name="Mayer C."/>
            <person name="Miller J."/>
            <person name="Monier A."/>
            <person name="Salamov A."/>
            <person name="Young J."/>
            <person name="Aguilar M."/>
            <person name="Claverie J.M."/>
            <person name="Frickenhaus S."/>
            <person name="Gonzalez K."/>
            <person name="Herman E.K."/>
            <person name="Lin Y.C."/>
            <person name="Napier J."/>
            <person name="Ogata H."/>
            <person name="Sarno A.F."/>
            <person name="Shmutz J."/>
            <person name="Schroeder D."/>
            <person name="de Vargas C."/>
            <person name="Verret F."/>
            <person name="von Dassow P."/>
            <person name="Valentin K."/>
            <person name="Van de Peer Y."/>
            <person name="Wheeler G."/>
            <person name="Dacks J.B."/>
            <person name="Delwiche C.F."/>
            <person name="Dyhrman S.T."/>
            <person name="Glockner G."/>
            <person name="John U."/>
            <person name="Richards T."/>
            <person name="Worden A.Z."/>
            <person name="Zhang X."/>
            <person name="Grigoriev I.V."/>
            <person name="Allen A.E."/>
            <person name="Bidle K."/>
            <person name="Borodovsky M."/>
            <person name="Bowler C."/>
            <person name="Brownlee C."/>
            <person name="Cock J.M."/>
            <person name="Elias M."/>
            <person name="Gladyshev V.N."/>
            <person name="Groth M."/>
            <person name="Guda C."/>
            <person name="Hadaegh A."/>
            <person name="Iglesias-Rodriguez M.D."/>
            <person name="Jenkins J."/>
            <person name="Jones B.M."/>
            <person name="Lawson T."/>
            <person name="Leese F."/>
            <person name="Lindquist E."/>
            <person name="Lobanov A."/>
            <person name="Lomsadze A."/>
            <person name="Malik S.B."/>
            <person name="Marsh M.E."/>
            <person name="Mackinder L."/>
            <person name="Mock T."/>
            <person name="Mueller-Roeber B."/>
            <person name="Pagarete A."/>
            <person name="Parker M."/>
            <person name="Probert I."/>
            <person name="Quesneville H."/>
            <person name="Raines C."/>
            <person name="Rensing S.A."/>
            <person name="Riano-Pachon D.M."/>
            <person name="Richier S."/>
            <person name="Rokitta S."/>
            <person name="Shiraiwa Y."/>
            <person name="Soanes D.M."/>
            <person name="van der Giezen M."/>
            <person name="Wahlund T.M."/>
            <person name="Williams B."/>
            <person name="Wilson W."/>
            <person name="Wolfe G."/>
            <person name="Wurch L.L."/>
        </authorList>
    </citation>
    <scope>NUCLEOTIDE SEQUENCE</scope>
</reference>
<evidence type="ECO:0000256" key="2">
    <source>
        <dbReference type="SAM" id="MobiDB-lite"/>
    </source>
</evidence>
<protein>
    <recommendedName>
        <fullName evidence="5">RING-type E3 ubiquitin transferase</fullName>
    </recommendedName>
</protein>
<dbReference type="HOGENOM" id="CLU_088406_0_0_1"/>
<feature type="region of interest" description="Disordered" evidence="2">
    <location>
        <begin position="70"/>
        <end position="102"/>
    </location>
</feature>
<name>A0A0D3JLQ2_EMIH1</name>
<keyword evidence="1" id="KW-0175">Coiled coil</keyword>
<keyword evidence="4" id="KW-1185">Reference proteome</keyword>
<dbReference type="EnsemblProtists" id="EOD24437">
    <property type="protein sequence ID" value="EOD24437"/>
    <property type="gene ID" value="EMIHUDRAFT_238475"/>
</dbReference>